<organism evidence="3">
    <name type="scientific">Taenia asiatica</name>
    <name type="common">Asian tapeworm</name>
    <dbReference type="NCBI Taxonomy" id="60517"/>
    <lineage>
        <taxon>Eukaryota</taxon>
        <taxon>Metazoa</taxon>
        <taxon>Spiralia</taxon>
        <taxon>Lophotrochozoa</taxon>
        <taxon>Platyhelminthes</taxon>
        <taxon>Cestoda</taxon>
        <taxon>Eucestoda</taxon>
        <taxon>Cyclophyllidea</taxon>
        <taxon>Taeniidae</taxon>
        <taxon>Taenia</taxon>
    </lineage>
</organism>
<evidence type="ECO:0000313" key="2">
    <source>
        <dbReference type="Proteomes" id="UP000282613"/>
    </source>
</evidence>
<dbReference type="WBParaSite" id="TASK_0000307001-mRNA-1">
    <property type="protein sequence ID" value="TASK_0000307001-mRNA-1"/>
    <property type="gene ID" value="TASK_0000307001"/>
</dbReference>
<proteinExistence type="predicted"/>
<sequence>MVRNLNREIRSRCEERGNVKMGGMTGVTHSRVLSSLPAVLAPPFARFKWHPPSIRSVGVGIESRMRRSGLWRVGVICTASVFVCLCRTSRSGAFACGTEGRDTDDGNDNDDDVDGYFLSVGFCWWRAVV</sequence>
<dbReference type="Proteomes" id="UP000282613">
    <property type="component" value="Unassembled WGS sequence"/>
</dbReference>
<keyword evidence="2" id="KW-1185">Reference proteome</keyword>
<reference evidence="3" key="1">
    <citation type="submission" date="2017-02" db="UniProtKB">
        <authorList>
            <consortium name="WormBaseParasite"/>
        </authorList>
    </citation>
    <scope>IDENTIFICATION</scope>
</reference>
<protein>
    <submittedName>
        <fullName evidence="3">Transmembrane protein</fullName>
    </submittedName>
</protein>
<gene>
    <name evidence="1" type="ORF">TASK_LOCUS3071</name>
</gene>
<dbReference type="EMBL" id="UYRS01005386">
    <property type="protein sequence ID" value="VDK27100.1"/>
    <property type="molecule type" value="Genomic_DNA"/>
</dbReference>
<reference evidence="1 2" key="2">
    <citation type="submission" date="2018-11" db="EMBL/GenBank/DDBJ databases">
        <authorList>
            <consortium name="Pathogen Informatics"/>
        </authorList>
    </citation>
    <scope>NUCLEOTIDE SEQUENCE [LARGE SCALE GENOMIC DNA]</scope>
</reference>
<evidence type="ECO:0000313" key="3">
    <source>
        <dbReference type="WBParaSite" id="TASK_0000307001-mRNA-1"/>
    </source>
</evidence>
<accession>A0A0R3W076</accession>
<name>A0A0R3W076_TAEAS</name>
<dbReference type="AlphaFoldDB" id="A0A0R3W076"/>
<evidence type="ECO:0000313" key="1">
    <source>
        <dbReference type="EMBL" id="VDK27100.1"/>
    </source>
</evidence>